<organism evidence="3 4">
    <name type="scientific">Nocardioides islandensis</name>
    <dbReference type="NCBI Taxonomy" id="433663"/>
    <lineage>
        <taxon>Bacteria</taxon>
        <taxon>Bacillati</taxon>
        <taxon>Actinomycetota</taxon>
        <taxon>Actinomycetes</taxon>
        <taxon>Propionibacteriales</taxon>
        <taxon>Nocardioidaceae</taxon>
        <taxon>Nocardioides</taxon>
    </lineage>
</organism>
<feature type="transmembrane region" description="Helical" evidence="2">
    <location>
        <begin position="89"/>
        <end position="109"/>
    </location>
</feature>
<gene>
    <name evidence="3" type="ORF">ISU07_11920</name>
</gene>
<evidence type="ECO:0000256" key="1">
    <source>
        <dbReference type="SAM" id="MobiDB-lite"/>
    </source>
</evidence>
<sequence length="202" mass="21107">MSDPVDSRATDQLDDPDHIELPPPRRSSRLGDLRGPVLLVVGVLVAYGIVGVAAGWLWHELWTPANGVVVGHQWYASGDALREDFSGTGIYVVVATVAGLVLGLVSAVLGGRRPLVTVVAAVVGSALAAYLMTTVGQGLGPEDPHTLAAKAADGKELPSALAVTGFSPTLAFTFGTLVALAVVYTMFPGKTREARLDEEPRR</sequence>
<feature type="compositionally biased region" description="Basic and acidic residues" evidence="1">
    <location>
        <begin position="1"/>
        <end position="20"/>
    </location>
</feature>
<keyword evidence="2" id="KW-1133">Transmembrane helix</keyword>
<keyword evidence="4" id="KW-1185">Reference proteome</keyword>
<dbReference type="AlphaFoldDB" id="A0A930VAB9"/>
<accession>A0A930VAB9</accession>
<dbReference type="InterPro" id="IPR036259">
    <property type="entry name" value="MFS_trans_sf"/>
</dbReference>
<reference evidence="3" key="1">
    <citation type="submission" date="2020-11" db="EMBL/GenBank/DDBJ databases">
        <title>Nocardioides sp. nov., isolated from Soil of Cynanchum wilfordii Hemsley rhizosphere.</title>
        <authorList>
            <person name="Lee J.-S."/>
            <person name="Suh M.K."/>
            <person name="Kim J.-S."/>
        </authorList>
    </citation>
    <scope>NUCLEOTIDE SEQUENCE</scope>
    <source>
        <strain evidence="3">KCTC 19275</strain>
    </source>
</reference>
<evidence type="ECO:0000313" key="4">
    <source>
        <dbReference type="Proteomes" id="UP000640489"/>
    </source>
</evidence>
<dbReference type="Proteomes" id="UP000640489">
    <property type="component" value="Unassembled WGS sequence"/>
</dbReference>
<dbReference type="RefSeq" id="WP_194707022.1">
    <property type="nucleotide sequence ID" value="NZ_JADKPN010000006.1"/>
</dbReference>
<feature type="region of interest" description="Disordered" evidence="1">
    <location>
        <begin position="1"/>
        <end position="27"/>
    </location>
</feature>
<evidence type="ECO:0008006" key="5">
    <source>
        <dbReference type="Google" id="ProtNLM"/>
    </source>
</evidence>
<name>A0A930VAB9_9ACTN</name>
<evidence type="ECO:0000256" key="2">
    <source>
        <dbReference type="SAM" id="Phobius"/>
    </source>
</evidence>
<dbReference type="EMBL" id="JADKPN010000006">
    <property type="protein sequence ID" value="MBF4763834.1"/>
    <property type="molecule type" value="Genomic_DNA"/>
</dbReference>
<comment type="caution">
    <text evidence="3">The sequence shown here is derived from an EMBL/GenBank/DDBJ whole genome shotgun (WGS) entry which is preliminary data.</text>
</comment>
<keyword evidence="2" id="KW-0812">Transmembrane</keyword>
<evidence type="ECO:0000313" key="3">
    <source>
        <dbReference type="EMBL" id="MBF4763834.1"/>
    </source>
</evidence>
<proteinExistence type="predicted"/>
<protein>
    <recommendedName>
        <fullName evidence="5">DUF2567 domain-containing protein</fullName>
    </recommendedName>
</protein>
<feature type="transmembrane region" description="Helical" evidence="2">
    <location>
        <begin position="35"/>
        <end position="58"/>
    </location>
</feature>
<feature type="transmembrane region" description="Helical" evidence="2">
    <location>
        <begin position="116"/>
        <end position="140"/>
    </location>
</feature>
<keyword evidence="2" id="KW-0472">Membrane</keyword>
<feature type="transmembrane region" description="Helical" evidence="2">
    <location>
        <begin position="160"/>
        <end position="187"/>
    </location>
</feature>
<dbReference type="SUPFAM" id="SSF103473">
    <property type="entry name" value="MFS general substrate transporter"/>
    <property type="match status" value="1"/>
</dbReference>